<accession>A0A0E9QJ84</accession>
<protein>
    <submittedName>
        <fullName evidence="1">Uncharacterized protein</fullName>
    </submittedName>
</protein>
<dbReference type="EMBL" id="GBXM01092177">
    <property type="protein sequence ID" value="JAH16400.1"/>
    <property type="molecule type" value="Transcribed_RNA"/>
</dbReference>
<evidence type="ECO:0000313" key="1">
    <source>
        <dbReference type="EMBL" id="JAH16400.1"/>
    </source>
</evidence>
<dbReference type="AlphaFoldDB" id="A0A0E9QJ84"/>
<reference evidence="1" key="2">
    <citation type="journal article" date="2015" name="Fish Shellfish Immunol.">
        <title>Early steps in the European eel (Anguilla anguilla)-Vibrio vulnificus interaction in the gills: Role of the RtxA13 toxin.</title>
        <authorList>
            <person name="Callol A."/>
            <person name="Pajuelo D."/>
            <person name="Ebbesson L."/>
            <person name="Teles M."/>
            <person name="MacKenzie S."/>
            <person name="Amaro C."/>
        </authorList>
    </citation>
    <scope>NUCLEOTIDE SEQUENCE</scope>
</reference>
<name>A0A0E9QJ84_ANGAN</name>
<sequence length="21" mass="2463">MRDGYCAQRCLTNVAFLDMVR</sequence>
<organism evidence="1">
    <name type="scientific">Anguilla anguilla</name>
    <name type="common">European freshwater eel</name>
    <name type="synonym">Muraena anguilla</name>
    <dbReference type="NCBI Taxonomy" id="7936"/>
    <lineage>
        <taxon>Eukaryota</taxon>
        <taxon>Metazoa</taxon>
        <taxon>Chordata</taxon>
        <taxon>Craniata</taxon>
        <taxon>Vertebrata</taxon>
        <taxon>Euteleostomi</taxon>
        <taxon>Actinopterygii</taxon>
        <taxon>Neopterygii</taxon>
        <taxon>Teleostei</taxon>
        <taxon>Anguilliformes</taxon>
        <taxon>Anguillidae</taxon>
        <taxon>Anguilla</taxon>
    </lineage>
</organism>
<reference evidence="1" key="1">
    <citation type="submission" date="2014-11" db="EMBL/GenBank/DDBJ databases">
        <authorList>
            <person name="Amaro Gonzalez C."/>
        </authorList>
    </citation>
    <scope>NUCLEOTIDE SEQUENCE</scope>
</reference>
<proteinExistence type="predicted"/>